<dbReference type="Proteomes" id="UP000447876">
    <property type="component" value="Unassembled WGS sequence"/>
</dbReference>
<proteinExistence type="predicted"/>
<gene>
    <name evidence="1" type="ORF">GNP95_21535</name>
</gene>
<name>A0A7X2Z4P2_9BACL</name>
<protein>
    <submittedName>
        <fullName evidence="1">Uncharacterized protein</fullName>
    </submittedName>
</protein>
<comment type="caution">
    <text evidence="1">The sequence shown here is derived from an EMBL/GenBank/DDBJ whole genome shotgun (WGS) entry which is preliminary data.</text>
</comment>
<evidence type="ECO:0000313" key="1">
    <source>
        <dbReference type="EMBL" id="MUG47537.1"/>
    </source>
</evidence>
<organism evidence="1 2">
    <name type="scientific">Paenibacillus woosongensis</name>
    <dbReference type="NCBI Taxonomy" id="307580"/>
    <lineage>
        <taxon>Bacteria</taxon>
        <taxon>Bacillati</taxon>
        <taxon>Bacillota</taxon>
        <taxon>Bacilli</taxon>
        <taxon>Bacillales</taxon>
        <taxon>Paenibacillaceae</taxon>
        <taxon>Paenibacillus</taxon>
    </lineage>
</organism>
<dbReference type="OrthoDB" id="2082320at2"/>
<sequence length="183" mass="20570">MSNALSKISAAILAVVLLYLIPAVQSAQREEDYRALAAYNTLVRFADAVRNKGYLSASMYRDFVHELGAAGGVYKIELVHRHKKYHPEYSDPSDSSSFLDRYSIHYEDYYDHDILPLLFPEQAPAGASGRPRYEMEIGDYFTVTITGLERTPMTVLNDFLYGAANPGGWNSMSYGGMVLNEDY</sequence>
<evidence type="ECO:0000313" key="2">
    <source>
        <dbReference type="Proteomes" id="UP000447876"/>
    </source>
</evidence>
<dbReference type="RefSeq" id="WP_155612910.1">
    <property type="nucleotide sequence ID" value="NZ_WNZW01000013.1"/>
</dbReference>
<accession>A0A7X2Z4P2</accession>
<dbReference type="EMBL" id="WNZW01000013">
    <property type="protein sequence ID" value="MUG47537.1"/>
    <property type="molecule type" value="Genomic_DNA"/>
</dbReference>
<reference evidence="1 2" key="1">
    <citation type="submission" date="2019-11" db="EMBL/GenBank/DDBJ databases">
        <title>Draft genome sequences of five Paenibacillus species of dairy origin.</title>
        <authorList>
            <person name="Olajide A.M."/>
            <person name="Chen S."/>
            <person name="Lapointe G."/>
        </authorList>
    </citation>
    <scope>NUCLEOTIDE SEQUENCE [LARGE SCALE GENOMIC DNA]</scope>
    <source>
        <strain evidence="1 2">12CR55</strain>
    </source>
</reference>
<dbReference type="AlphaFoldDB" id="A0A7X2Z4P2"/>